<evidence type="ECO:0008006" key="3">
    <source>
        <dbReference type="Google" id="ProtNLM"/>
    </source>
</evidence>
<dbReference type="EMBL" id="CP007389">
    <property type="protein sequence ID" value="APT74860.1"/>
    <property type="molecule type" value="Genomic_DNA"/>
</dbReference>
<sequence length="221" mass="26441">MKKKIDIKPTKYLKIFLYIILSNKEAISKEEIYKVFWGENARKNLNVQIYSLKKSLPLGDVLQNHRDFITINKNAIKSDYYEFFKYIGKNPKKIEKIYRGELLENFSDKWIIEKRNLCQKLFKLQIEKFKNLFNKISFLIEQISKMRSKPYIILFTPNIKKTSLRKGDMVLNLHKGHLLIIENNNNNPEYVIKGFTKRVNLKNFKILNEYEALKLIKKEEA</sequence>
<dbReference type="Proteomes" id="UP000185490">
    <property type="component" value="Chromosome"/>
</dbReference>
<dbReference type="RefSeq" id="WP_012057086.1">
    <property type="nucleotide sequence ID" value="NZ_CP007389.1"/>
</dbReference>
<evidence type="ECO:0000313" key="1">
    <source>
        <dbReference type="EMBL" id="APT74860.1"/>
    </source>
</evidence>
<evidence type="ECO:0000313" key="2">
    <source>
        <dbReference type="Proteomes" id="UP000185490"/>
    </source>
</evidence>
<gene>
    <name evidence="1" type="ORF">BW47_04645</name>
</gene>
<organism evidence="1 2">
    <name type="scientific">Thermosipho melanesiensis</name>
    <dbReference type="NCBI Taxonomy" id="46541"/>
    <lineage>
        <taxon>Bacteria</taxon>
        <taxon>Thermotogati</taxon>
        <taxon>Thermotogota</taxon>
        <taxon>Thermotogae</taxon>
        <taxon>Thermotogales</taxon>
        <taxon>Fervidobacteriaceae</taxon>
        <taxon>Thermosipho</taxon>
    </lineage>
</organism>
<name>A0ABN4UXK3_9BACT</name>
<accession>A0ABN4UXK3</accession>
<proteinExistence type="predicted"/>
<reference evidence="1 2" key="1">
    <citation type="submission" date="2014-02" db="EMBL/GenBank/DDBJ databases">
        <title>Diversity of Thermotogales isolates from hydrothermal vents.</title>
        <authorList>
            <person name="Haverkamp T.H.A."/>
            <person name="Lossouarn J."/>
            <person name="Geslin C."/>
            <person name="Nesbo C.L."/>
        </authorList>
    </citation>
    <scope>NUCLEOTIDE SEQUENCE [LARGE SCALE GENOMIC DNA]</scope>
    <source>
        <strain evidence="1 2">431</strain>
    </source>
</reference>
<protein>
    <recommendedName>
        <fullName evidence="3">Transcriptional regulator, SARP family</fullName>
    </recommendedName>
</protein>
<keyword evidence="2" id="KW-1185">Reference proteome</keyword>